<dbReference type="EMBL" id="JBJQND010000005">
    <property type="protein sequence ID" value="KAL3875841.1"/>
    <property type="molecule type" value="Genomic_DNA"/>
</dbReference>
<protein>
    <submittedName>
        <fullName evidence="1">Uncharacterized protein</fullName>
    </submittedName>
</protein>
<sequence>MLINAIQKCQDSIIGTRISLEGFEALYPIFHFDVCICFERLKDFTMDIDFQRTTAPAEDKVFYTSVISVRFMTLDVLNGKQ</sequence>
<dbReference type="Proteomes" id="UP001634394">
    <property type="component" value="Unassembled WGS sequence"/>
</dbReference>
<keyword evidence="2" id="KW-1185">Reference proteome</keyword>
<reference evidence="1 2" key="1">
    <citation type="submission" date="2024-11" db="EMBL/GenBank/DDBJ databases">
        <title>Chromosome-level genome assembly of the freshwater bivalve Anodonta woodiana.</title>
        <authorList>
            <person name="Chen X."/>
        </authorList>
    </citation>
    <scope>NUCLEOTIDE SEQUENCE [LARGE SCALE GENOMIC DNA]</scope>
    <source>
        <strain evidence="1">MN2024</strain>
        <tissue evidence="1">Gills</tissue>
    </source>
</reference>
<dbReference type="AlphaFoldDB" id="A0ABD3WPB7"/>
<comment type="caution">
    <text evidence="1">The sequence shown here is derived from an EMBL/GenBank/DDBJ whole genome shotgun (WGS) entry which is preliminary data.</text>
</comment>
<evidence type="ECO:0000313" key="1">
    <source>
        <dbReference type="EMBL" id="KAL3875841.1"/>
    </source>
</evidence>
<evidence type="ECO:0000313" key="2">
    <source>
        <dbReference type="Proteomes" id="UP001634394"/>
    </source>
</evidence>
<name>A0ABD3WPB7_SINWO</name>
<gene>
    <name evidence="1" type="ORF">ACJMK2_033752</name>
</gene>
<proteinExistence type="predicted"/>
<accession>A0ABD3WPB7</accession>
<organism evidence="1 2">
    <name type="scientific">Sinanodonta woodiana</name>
    <name type="common">Chinese pond mussel</name>
    <name type="synonym">Anodonta woodiana</name>
    <dbReference type="NCBI Taxonomy" id="1069815"/>
    <lineage>
        <taxon>Eukaryota</taxon>
        <taxon>Metazoa</taxon>
        <taxon>Spiralia</taxon>
        <taxon>Lophotrochozoa</taxon>
        <taxon>Mollusca</taxon>
        <taxon>Bivalvia</taxon>
        <taxon>Autobranchia</taxon>
        <taxon>Heteroconchia</taxon>
        <taxon>Palaeoheterodonta</taxon>
        <taxon>Unionida</taxon>
        <taxon>Unionoidea</taxon>
        <taxon>Unionidae</taxon>
        <taxon>Unioninae</taxon>
        <taxon>Sinanodonta</taxon>
    </lineage>
</organism>